<protein>
    <submittedName>
        <fullName evidence="5">DNA-processing protein DprA</fullName>
    </submittedName>
</protein>
<accession>A0A9X1UJ49</accession>
<sequence length="420" mass="43839">MLATLPLGADELSAWLRLANARGLKPVALRALLSAFGLPQHVLAQPFEALAAAAGNEAARAVLAPPAADFAQQVAAVAAWCALPGNTLVTLADPAYPPRLLTMPDPPPLLYVKGRLDLLHAHGVAVVGSRSATPQALEDATRFARTLAAAGVTVVSGLALGVDGAAHRGALDEVGGTVAVTGTGADLVYPAAHHALATQIAERGTIVTEWPLGTPARSANFPQRNRVIAALVEGVIVVEAAMRSGSLITARLANEMGRDVFALPGSVHAPLSRGCHRLIKEGAQLIETPEEVLEALRFTQPAPRARRTATALASRERNPARAMTLPLDFEAQPPRLTPDPDRERIPAQPPAETEPARAGTLTPDARTLLAALGHAPATLEMLAQRTDMTEAVLQATLLQLELAGHVSVLPGGRFTRASHC</sequence>
<dbReference type="NCBIfam" id="TIGR00732">
    <property type="entry name" value="dprA"/>
    <property type="match status" value="1"/>
</dbReference>
<dbReference type="AlphaFoldDB" id="A0A9X1UJ49"/>
<gene>
    <name evidence="5" type="primary">dprA</name>
    <name evidence="5" type="ORF">L5014_21605</name>
</gene>
<dbReference type="RefSeq" id="WP_238465773.1">
    <property type="nucleotide sequence ID" value="NZ_JAKLJA010000019.1"/>
</dbReference>
<organism evidence="5 6">
    <name type="scientific">Paraburkholderia tagetis</name>
    <dbReference type="NCBI Taxonomy" id="2913261"/>
    <lineage>
        <taxon>Bacteria</taxon>
        <taxon>Pseudomonadati</taxon>
        <taxon>Pseudomonadota</taxon>
        <taxon>Betaproteobacteria</taxon>
        <taxon>Burkholderiales</taxon>
        <taxon>Burkholderiaceae</taxon>
        <taxon>Paraburkholderia</taxon>
    </lineage>
</organism>
<dbReference type="InterPro" id="IPR003488">
    <property type="entry name" value="DprA"/>
</dbReference>
<dbReference type="Pfam" id="PF17782">
    <property type="entry name" value="WHD_DprA"/>
    <property type="match status" value="1"/>
</dbReference>
<evidence type="ECO:0000313" key="6">
    <source>
        <dbReference type="Proteomes" id="UP001139308"/>
    </source>
</evidence>
<name>A0A9X1UJ49_9BURK</name>
<dbReference type="InterPro" id="IPR041614">
    <property type="entry name" value="DprA_WH"/>
</dbReference>
<dbReference type="Proteomes" id="UP001139308">
    <property type="component" value="Unassembled WGS sequence"/>
</dbReference>
<evidence type="ECO:0000256" key="1">
    <source>
        <dbReference type="ARBA" id="ARBA00006525"/>
    </source>
</evidence>
<dbReference type="Gene3D" id="3.40.50.450">
    <property type="match status" value="1"/>
</dbReference>
<proteinExistence type="inferred from homology"/>
<evidence type="ECO:0000259" key="4">
    <source>
        <dbReference type="Pfam" id="PF17782"/>
    </source>
</evidence>
<evidence type="ECO:0000259" key="3">
    <source>
        <dbReference type="Pfam" id="PF02481"/>
    </source>
</evidence>
<dbReference type="PANTHER" id="PTHR43022:SF1">
    <property type="entry name" value="PROTEIN SMF"/>
    <property type="match status" value="1"/>
</dbReference>
<dbReference type="Pfam" id="PF02481">
    <property type="entry name" value="DNA_processg_A"/>
    <property type="match status" value="1"/>
</dbReference>
<dbReference type="PANTHER" id="PTHR43022">
    <property type="entry name" value="PROTEIN SMF"/>
    <property type="match status" value="1"/>
</dbReference>
<reference evidence="5" key="1">
    <citation type="submission" date="2022-01" db="EMBL/GenBank/DDBJ databases">
        <title>Genome sequence and assembly of Parabukholderia sp. RG36.</title>
        <authorList>
            <person name="Chhetri G."/>
        </authorList>
    </citation>
    <scope>NUCLEOTIDE SEQUENCE</scope>
    <source>
        <strain evidence="5">RG36</strain>
    </source>
</reference>
<feature type="region of interest" description="Disordered" evidence="2">
    <location>
        <begin position="310"/>
        <end position="359"/>
    </location>
</feature>
<dbReference type="InterPro" id="IPR057666">
    <property type="entry name" value="DrpA_SLOG"/>
</dbReference>
<dbReference type="SUPFAM" id="SSF102405">
    <property type="entry name" value="MCP/YpsA-like"/>
    <property type="match status" value="1"/>
</dbReference>
<keyword evidence="6" id="KW-1185">Reference proteome</keyword>
<dbReference type="GO" id="GO:0009294">
    <property type="term" value="P:DNA-mediated transformation"/>
    <property type="evidence" value="ECO:0007669"/>
    <property type="project" value="InterPro"/>
</dbReference>
<dbReference type="InterPro" id="IPR036388">
    <property type="entry name" value="WH-like_DNA-bd_sf"/>
</dbReference>
<dbReference type="Gene3D" id="1.10.10.10">
    <property type="entry name" value="Winged helix-like DNA-binding domain superfamily/Winged helix DNA-binding domain"/>
    <property type="match status" value="1"/>
</dbReference>
<comment type="similarity">
    <text evidence="1">Belongs to the DprA/Smf family.</text>
</comment>
<feature type="domain" description="Smf/DprA SLOG" evidence="3">
    <location>
        <begin position="88"/>
        <end position="296"/>
    </location>
</feature>
<feature type="domain" description="DprA winged helix" evidence="4">
    <location>
        <begin position="353"/>
        <end position="412"/>
    </location>
</feature>
<evidence type="ECO:0000313" key="5">
    <source>
        <dbReference type="EMBL" id="MCG5075937.1"/>
    </source>
</evidence>
<dbReference type="EMBL" id="JAKLJA010000019">
    <property type="protein sequence ID" value="MCG5075937.1"/>
    <property type="molecule type" value="Genomic_DNA"/>
</dbReference>
<evidence type="ECO:0000256" key="2">
    <source>
        <dbReference type="SAM" id="MobiDB-lite"/>
    </source>
</evidence>
<comment type="caution">
    <text evidence="5">The sequence shown here is derived from an EMBL/GenBank/DDBJ whole genome shotgun (WGS) entry which is preliminary data.</text>
</comment>